<dbReference type="NCBIfam" id="TIGR02229">
    <property type="entry name" value="caa3_sub_IV"/>
    <property type="match status" value="1"/>
</dbReference>
<dbReference type="InterPro" id="IPR011743">
    <property type="entry name" value="Caa3_sub_IV"/>
</dbReference>
<feature type="transmembrane region" description="Helical" evidence="6">
    <location>
        <begin position="44"/>
        <end position="67"/>
    </location>
</feature>
<organism evidence="7">
    <name type="scientific">marine metagenome</name>
    <dbReference type="NCBI Taxonomy" id="408172"/>
    <lineage>
        <taxon>unclassified sequences</taxon>
        <taxon>metagenomes</taxon>
        <taxon>ecological metagenomes</taxon>
    </lineage>
</organism>
<evidence type="ECO:0000256" key="4">
    <source>
        <dbReference type="ARBA" id="ARBA00022989"/>
    </source>
</evidence>
<dbReference type="AlphaFoldDB" id="A0A382NA29"/>
<evidence type="ECO:0000256" key="3">
    <source>
        <dbReference type="ARBA" id="ARBA00022692"/>
    </source>
</evidence>
<keyword evidence="3 6" id="KW-0812">Transmembrane</keyword>
<keyword evidence="4 6" id="KW-1133">Transmembrane helix</keyword>
<proteinExistence type="predicted"/>
<name>A0A382NA29_9ZZZZ</name>
<evidence type="ECO:0000256" key="2">
    <source>
        <dbReference type="ARBA" id="ARBA00022475"/>
    </source>
</evidence>
<evidence type="ECO:0000256" key="1">
    <source>
        <dbReference type="ARBA" id="ARBA00004651"/>
    </source>
</evidence>
<evidence type="ECO:0000256" key="5">
    <source>
        <dbReference type="ARBA" id="ARBA00023136"/>
    </source>
</evidence>
<dbReference type="InterPro" id="IPR005171">
    <property type="entry name" value="Cyt_c_oxidase_su4_prok"/>
</dbReference>
<gene>
    <name evidence="7" type="ORF">METZ01_LOCUS310873</name>
</gene>
<keyword evidence="5 6" id="KW-0472">Membrane</keyword>
<feature type="transmembrane region" description="Helical" evidence="6">
    <location>
        <begin position="16"/>
        <end position="37"/>
    </location>
</feature>
<feature type="transmembrane region" description="Helical" evidence="6">
    <location>
        <begin position="73"/>
        <end position="95"/>
    </location>
</feature>
<evidence type="ECO:0008006" key="8">
    <source>
        <dbReference type="Google" id="ProtNLM"/>
    </source>
</evidence>
<dbReference type="Pfam" id="PF03626">
    <property type="entry name" value="COX4_pro"/>
    <property type="match status" value="1"/>
</dbReference>
<keyword evidence="2" id="KW-1003">Cell membrane</keyword>
<dbReference type="GO" id="GO:0005886">
    <property type="term" value="C:plasma membrane"/>
    <property type="evidence" value="ECO:0007669"/>
    <property type="project" value="UniProtKB-SubCell"/>
</dbReference>
<evidence type="ECO:0000256" key="6">
    <source>
        <dbReference type="SAM" id="Phobius"/>
    </source>
</evidence>
<comment type="subcellular location">
    <subcellularLocation>
        <location evidence="1">Cell membrane</location>
        <topology evidence="1">Multi-pass membrane protein</topology>
    </subcellularLocation>
</comment>
<accession>A0A382NA29</accession>
<evidence type="ECO:0000313" key="7">
    <source>
        <dbReference type="EMBL" id="SVC58019.1"/>
    </source>
</evidence>
<protein>
    <recommendedName>
        <fullName evidence="8">Cytochrome-c oxidase</fullName>
    </recommendedName>
</protein>
<reference evidence="7" key="1">
    <citation type="submission" date="2018-05" db="EMBL/GenBank/DDBJ databases">
        <authorList>
            <person name="Lanie J.A."/>
            <person name="Ng W.-L."/>
            <person name="Kazmierczak K.M."/>
            <person name="Andrzejewski T.M."/>
            <person name="Davidsen T.M."/>
            <person name="Wayne K.J."/>
            <person name="Tettelin H."/>
            <person name="Glass J.I."/>
            <person name="Rusch D."/>
            <person name="Podicherti R."/>
            <person name="Tsui H.-C.T."/>
            <person name="Winkler M.E."/>
        </authorList>
    </citation>
    <scope>NUCLEOTIDE SEQUENCE</scope>
</reference>
<sequence>MSSEHSTESIQDHIRVYLIVFGALAVLTIVTVVASYLDVSTSEGIFLALIIASIKASLVAGYFMHLISEKNTIIWILMLTVVFFFVMLFLPLISYTDQVHI</sequence>
<dbReference type="EMBL" id="UINC01099045">
    <property type="protein sequence ID" value="SVC58019.1"/>
    <property type="molecule type" value="Genomic_DNA"/>
</dbReference>